<dbReference type="AlphaFoldDB" id="A0AAV0G7W4"/>
<dbReference type="Proteomes" id="UP001152523">
    <property type="component" value="Unassembled WGS sequence"/>
</dbReference>
<dbReference type="EMBL" id="CAMAPF010001057">
    <property type="protein sequence ID" value="CAH9143838.1"/>
    <property type="molecule type" value="Genomic_DNA"/>
</dbReference>
<protein>
    <submittedName>
        <fullName evidence="1">Uncharacterized protein</fullName>
    </submittedName>
</protein>
<evidence type="ECO:0000313" key="1">
    <source>
        <dbReference type="EMBL" id="CAH9143838.1"/>
    </source>
</evidence>
<sequence length="120" mass="13328">MPYFPPSNVFIFGEDPIMEVISIVKLQVHEAGLKSAPSRKTEDFQLIALATMVGGIKAIMCKSQHVLDILLLLSPLVLYGPTGTALINLLNHRTHSNNFERTISNLLLLQIFVAMDVRNL</sequence>
<gene>
    <name evidence="1" type="ORF">CEPIT_LOCUS40984</name>
</gene>
<comment type="caution">
    <text evidence="1">The sequence shown here is derived from an EMBL/GenBank/DDBJ whole genome shotgun (WGS) entry which is preliminary data.</text>
</comment>
<proteinExistence type="predicted"/>
<keyword evidence="2" id="KW-1185">Reference proteome</keyword>
<name>A0AAV0G7W4_9ASTE</name>
<evidence type="ECO:0000313" key="2">
    <source>
        <dbReference type="Proteomes" id="UP001152523"/>
    </source>
</evidence>
<reference evidence="1" key="1">
    <citation type="submission" date="2022-07" db="EMBL/GenBank/DDBJ databases">
        <authorList>
            <person name="Macas J."/>
            <person name="Novak P."/>
            <person name="Neumann P."/>
        </authorList>
    </citation>
    <scope>NUCLEOTIDE SEQUENCE</scope>
</reference>
<accession>A0AAV0G7W4</accession>
<organism evidence="1 2">
    <name type="scientific">Cuscuta epithymum</name>
    <dbReference type="NCBI Taxonomy" id="186058"/>
    <lineage>
        <taxon>Eukaryota</taxon>
        <taxon>Viridiplantae</taxon>
        <taxon>Streptophyta</taxon>
        <taxon>Embryophyta</taxon>
        <taxon>Tracheophyta</taxon>
        <taxon>Spermatophyta</taxon>
        <taxon>Magnoliopsida</taxon>
        <taxon>eudicotyledons</taxon>
        <taxon>Gunneridae</taxon>
        <taxon>Pentapetalae</taxon>
        <taxon>asterids</taxon>
        <taxon>lamiids</taxon>
        <taxon>Solanales</taxon>
        <taxon>Convolvulaceae</taxon>
        <taxon>Cuscuteae</taxon>
        <taxon>Cuscuta</taxon>
        <taxon>Cuscuta subgen. Cuscuta</taxon>
    </lineage>
</organism>